<dbReference type="Pfam" id="PF02230">
    <property type="entry name" value="Abhydrolase_2"/>
    <property type="match status" value="1"/>
</dbReference>
<gene>
    <name evidence="4" type="ORF">I4641_13375</name>
</gene>
<protein>
    <submittedName>
        <fullName evidence="4">Dienelactone hydrolase family protein</fullName>
    </submittedName>
</protein>
<evidence type="ECO:0000259" key="3">
    <source>
        <dbReference type="Pfam" id="PF02230"/>
    </source>
</evidence>
<proteinExistence type="inferred from homology"/>
<keyword evidence="2 4" id="KW-0378">Hydrolase</keyword>
<evidence type="ECO:0000256" key="1">
    <source>
        <dbReference type="ARBA" id="ARBA00006499"/>
    </source>
</evidence>
<evidence type="ECO:0000313" key="5">
    <source>
        <dbReference type="Proteomes" id="UP000729733"/>
    </source>
</evidence>
<dbReference type="InterPro" id="IPR029058">
    <property type="entry name" value="AB_hydrolase_fold"/>
</dbReference>
<dbReference type="InterPro" id="IPR003140">
    <property type="entry name" value="PLipase/COase/thioEstase"/>
</dbReference>
<dbReference type="EMBL" id="JADWDC010000032">
    <property type="protein sequence ID" value="MCC0177969.1"/>
    <property type="molecule type" value="Genomic_DNA"/>
</dbReference>
<dbReference type="Proteomes" id="UP000729733">
    <property type="component" value="Unassembled WGS sequence"/>
</dbReference>
<evidence type="ECO:0000313" key="4">
    <source>
        <dbReference type="EMBL" id="MCC0177969.1"/>
    </source>
</evidence>
<name>A0A964BRM7_9CYAN</name>
<comment type="similarity">
    <text evidence="1">Belongs to the AB hydrolase superfamily. AB hydrolase 2 family.</text>
</comment>
<sequence>MSPTIEAISAMPNGEKPTYLLVMLHGWGANYQDFVPFAKMLNFPGFGYFFPNAPFEHFQVPGGRAWYALEENEFTGLATSRKLLLNWLTSLEASTGVPLDRTVMAGFSQGGAMTLDVGLTLPLAAICSFSGYLHYQPEFQDNKTFPPTMIIHGQQDPVVPIEAAKKAQDELTKIGVSVQYQEFMMGHEVQDPAIALFKQFIQDNLNFN</sequence>
<dbReference type="RefSeq" id="WP_229641035.1">
    <property type="nucleotide sequence ID" value="NZ_JADWDC010000032.1"/>
</dbReference>
<organism evidence="4 5">
    <name type="scientific">Waterburya agarophytonicola KI4</name>
    <dbReference type="NCBI Taxonomy" id="2874699"/>
    <lineage>
        <taxon>Bacteria</taxon>
        <taxon>Bacillati</taxon>
        <taxon>Cyanobacteriota</taxon>
        <taxon>Cyanophyceae</taxon>
        <taxon>Pleurocapsales</taxon>
        <taxon>Hyellaceae</taxon>
        <taxon>Waterburya</taxon>
        <taxon>Waterburya agarophytonicola</taxon>
    </lineage>
</organism>
<comment type="caution">
    <text evidence="4">The sequence shown here is derived from an EMBL/GenBank/DDBJ whole genome shotgun (WGS) entry which is preliminary data.</text>
</comment>
<dbReference type="InterPro" id="IPR050565">
    <property type="entry name" value="LYPA1-2/EST-like"/>
</dbReference>
<dbReference type="SUPFAM" id="SSF53474">
    <property type="entry name" value="alpha/beta-Hydrolases"/>
    <property type="match status" value="1"/>
</dbReference>
<accession>A0A964BRM7</accession>
<dbReference type="Gene3D" id="3.40.50.1820">
    <property type="entry name" value="alpha/beta hydrolase"/>
    <property type="match status" value="1"/>
</dbReference>
<dbReference type="AlphaFoldDB" id="A0A964BRM7"/>
<dbReference type="GO" id="GO:0016787">
    <property type="term" value="F:hydrolase activity"/>
    <property type="evidence" value="ECO:0007669"/>
    <property type="project" value="UniProtKB-KW"/>
</dbReference>
<feature type="domain" description="Phospholipase/carboxylesterase/thioesterase" evidence="3">
    <location>
        <begin position="13"/>
        <end position="203"/>
    </location>
</feature>
<dbReference type="PANTHER" id="PTHR10655">
    <property type="entry name" value="LYSOPHOSPHOLIPASE-RELATED"/>
    <property type="match status" value="1"/>
</dbReference>
<dbReference type="PANTHER" id="PTHR10655:SF17">
    <property type="entry name" value="LYSOPHOSPHOLIPASE-LIKE PROTEIN 1"/>
    <property type="match status" value="1"/>
</dbReference>
<evidence type="ECO:0000256" key="2">
    <source>
        <dbReference type="ARBA" id="ARBA00022801"/>
    </source>
</evidence>
<keyword evidence="5" id="KW-1185">Reference proteome</keyword>
<reference evidence="4" key="1">
    <citation type="journal article" date="2021" name="Antonie Van Leeuwenhoek">
        <title>Draft genome and description of Waterburya agarophytonicola gen. nov. sp. nov. (Pleurocapsales, Cyanobacteria): a seaweed symbiont.</title>
        <authorList>
            <person name="Bonthond G."/>
            <person name="Shalygin S."/>
            <person name="Bayer T."/>
            <person name="Weinberger F."/>
        </authorList>
    </citation>
    <scope>NUCLEOTIDE SEQUENCE</scope>
    <source>
        <strain evidence="4">KI4</strain>
    </source>
</reference>